<feature type="non-terminal residue" evidence="2">
    <location>
        <position position="83"/>
    </location>
</feature>
<dbReference type="STRING" id="2060906.A0A0H1BL53"/>
<gene>
    <name evidence="2" type="ORF">EMPG_13060</name>
</gene>
<reference evidence="3" key="1">
    <citation type="journal article" date="2015" name="PLoS Genet.">
        <title>The dynamic genome and transcriptome of the human fungal pathogen Blastomyces and close relative Emmonsia.</title>
        <authorList>
            <person name="Munoz J.F."/>
            <person name="Gauthier G.M."/>
            <person name="Desjardins C.A."/>
            <person name="Gallo J.E."/>
            <person name="Holder J."/>
            <person name="Sullivan T.D."/>
            <person name="Marty A.J."/>
            <person name="Carmen J.C."/>
            <person name="Chen Z."/>
            <person name="Ding L."/>
            <person name="Gujja S."/>
            <person name="Magrini V."/>
            <person name="Misas E."/>
            <person name="Mitreva M."/>
            <person name="Priest M."/>
            <person name="Saif S."/>
            <person name="Whiston E.A."/>
            <person name="Young S."/>
            <person name="Zeng Q."/>
            <person name="Goldman W.E."/>
            <person name="Mardis E.R."/>
            <person name="Taylor J.W."/>
            <person name="McEwen J.G."/>
            <person name="Clay O.K."/>
            <person name="Klein B.S."/>
            <person name="Cuomo C.A."/>
        </authorList>
    </citation>
    <scope>NUCLEOTIDE SEQUENCE [LARGE SCALE GENOMIC DNA]</scope>
    <source>
        <strain evidence="3">UAMH 139</strain>
    </source>
</reference>
<accession>A0A0H1BL53</accession>
<organism evidence="2 3">
    <name type="scientific">Blastomyces silverae</name>
    <dbReference type="NCBI Taxonomy" id="2060906"/>
    <lineage>
        <taxon>Eukaryota</taxon>
        <taxon>Fungi</taxon>
        <taxon>Dikarya</taxon>
        <taxon>Ascomycota</taxon>
        <taxon>Pezizomycotina</taxon>
        <taxon>Eurotiomycetes</taxon>
        <taxon>Eurotiomycetidae</taxon>
        <taxon>Onygenales</taxon>
        <taxon>Ajellomycetaceae</taxon>
        <taxon>Blastomyces</taxon>
    </lineage>
</organism>
<dbReference type="AlphaFoldDB" id="A0A0H1BL53"/>
<proteinExistence type="predicted"/>
<name>A0A0H1BL53_9EURO</name>
<keyword evidence="3" id="KW-1185">Reference proteome</keyword>
<evidence type="ECO:0000256" key="1">
    <source>
        <dbReference type="SAM" id="MobiDB-lite"/>
    </source>
</evidence>
<evidence type="ECO:0000313" key="3">
    <source>
        <dbReference type="Proteomes" id="UP000053573"/>
    </source>
</evidence>
<dbReference type="Proteomes" id="UP000053573">
    <property type="component" value="Unassembled WGS sequence"/>
</dbReference>
<protein>
    <submittedName>
        <fullName evidence="2">Uncharacterized protein</fullName>
    </submittedName>
</protein>
<comment type="caution">
    <text evidence="2">The sequence shown here is derived from an EMBL/GenBank/DDBJ whole genome shotgun (WGS) entry which is preliminary data.</text>
</comment>
<dbReference type="EMBL" id="LDEV01001371">
    <property type="protein sequence ID" value="KLJ11772.1"/>
    <property type="molecule type" value="Genomic_DNA"/>
</dbReference>
<sequence>MYTFGGPRTQPRRRPQSRPQLWDRRAKRTHKTSQQIPHNDAGNDLFSSSNVQLAQHPGSVATRRTKPTGKMAFTKLVKNSAYY</sequence>
<evidence type="ECO:0000313" key="2">
    <source>
        <dbReference type="EMBL" id="KLJ11772.1"/>
    </source>
</evidence>
<feature type="region of interest" description="Disordered" evidence="1">
    <location>
        <begin position="1"/>
        <end position="48"/>
    </location>
</feature>